<dbReference type="Proteomes" id="UP000598174">
    <property type="component" value="Unassembled WGS sequence"/>
</dbReference>
<name>A0A919J4S8_9ACTN</name>
<dbReference type="EMBL" id="BOMM01000048">
    <property type="protein sequence ID" value="GIE13357.1"/>
    <property type="molecule type" value="Genomic_DNA"/>
</dbReference>
<proteinExistence type="predicted"/>
<comment type="caution">
    <text evidence="1">The sequence shown here is derived from an EMBL/GenBank/DDBJ whole genome shotgun (WGS) entry which is preliminary data.</text>
</comment>
<organism evidence="1 2">
    <name type="scientific">Paractinoplanes ferrugineus</name>
    <dbReference type="NCBI Taxonomy" id="113564"/>
    <lineage>
        <taxon>Bacteria</taxon>
        <taxon>Bacillati</taxon>
        <taxon>Actinomycetota</taxon>
        <taxon>Actinomycetes</taxon>
        <taxon>Micromonosporales</taxon>
        <taxon>Micromonosporaceae</taxon>
        <taxon>Paractinoplanes</taxon>
    </lineage>
</organism>
<dbReference type="AlphaFoldDB" id="A0A919J4S8"/>
<keyword evidence="2" id="KW-1185">Reference proteome</keyword>
<evidence type="ECO:0000313" key="2">
    <source>
        <dbReference type="Proteomes" id="UP000598174"/>
    </source>
</evidence>
<protein>
    <recommendedName>
        <fullName evidence="3">XRE family transcriptional regulator</fullName>
    </recommendedName>
</protein>
<sequence>MPKRDPVPNRLFWNARLRMDLSRPEVADAANREPALATCTHGALNENTIGRIEQGRIGGGMCPERLAALCAVLGVKDAADIGLIAERRRPTRSAPTQRRKSAVSVDDFGMTADVPTAYAAPCETPTESYSVAGPVGFMGSPSEITPPLSREAIHRSHPAIALDRPASSYVPFRPAALDAPAQQWLRGDSRPARTGLRGTLSIGFGDVDQAARRLQNLRDLDHGLGAGAVHSQVADFIDVPVRRLIYGWHDGEAVRSEVYRIAVGARELAGYQAVDSGADGVAQRHYLHALSLTMESDNRTFGAYLLGVSLGHLALHCGYPSHGLRMAQIGRSGLPAEAPEVLHACLWAVIARCYARLGDALSCSTALRTGERHLARGEGSERPEWIGYFTPAYLSDEVAHCMFDLGSHRTAQHEVKQAVAGVGAGRVRRLAIDTALFASSLAAAGSVDEACSRGREAVDLAARTTSARAVQRVAQLRADLIPFEDTACVIDLIDYIRTTLPAAL</sequence>
<reference evidence="1" key="1">
    <citation type="submission" date="2021-01" db="EMBL/GenBank/DDBJ databases">
        <title>Whole genome shotgun sequence of Actinoplanes ferrugineus NBRC 15555.</title>
        <authorList>
            <person name="Komaki H."/>
            <person name="Tamura T."/>
        </authorList>
    </citation>
    <scope>NUCLEOTIDE SEQUENCE</scope>
    <source>
        <strain evidence="1">NBRC 15555</strain>
    </source>
</reference>
<evidence type="ECO:0000313" key="1">
    <source>
        <dbReference type="EMBL" id="GIE13357.1"/>
    </source>
</evidence>
<gene>
    <name evidence="1" type="ORF">Afe05nite_51970</name>
</gene>
<accession>A0A919J4S8</accession>
<evidence type="ECO:0008006" key="3">
    <source>
        <dbReference type="Google" id="ProtNLM"/>
    </source>
</evidence>